<dbReference type="PROSITE" id="PS50803">
    <property type="entry name" value="OAR"/>
    <property type="match status" value="1"/>
</dbReference>
<gene>
    <name evidence="10" type="ORF">ALC57_18825</name>
</gene>
<dbReference type="SMART" id="SM00389">
    <property type="entry name" value="HOX"/>
    <property type="match status" value="1"/>
</dbReference>
<dbReference type="Proteomes" id="UP000078492">
    <property type="component" value="Unassembled WGS sequence"/>
</dbReference>
<feature type="compositionally biased region" description="Pro residues" evidence="7">
    <location>
        <begin position="269"/>
        <end position="279"/>
    </location>
</feature>
<feature type="compositionally biased region" description="Basic and acidic residues" evidence="7">
    <location>
        <begin position="1"/>
        <end position="16"/>
    </location>
</feature>
<dbReference type="Gene3D" id="1.10.10.60">
    <property type="entry name" value="Homeodomain-like"/>
    <property type="match status" value="2"/>
</dbReference>
<evidence type="ECO:0000256" key="7">
    <source>
        <dbReference type="SAM" id="MobiDB-lite"/>
    </source>
</evidence>
<keyword evidence="2 5" id="KW-0238">DNA-binding</keyword>
<evidence type="ECO:0000256" key="1">
    <source>
        <dbReference type="ARBA" id="ARBA00004123"/>
    </source>
</evidence>
<evidence type="ECO:0000256" key="5">
    <source>
        <dbReference type="PROSITE-ProRule" id="PRU00108"/>
    </source>
</evidence>
<comment type="subcellular location">
    <subcellularLocation>
        <location evidence="1 5 6">Nucleus</location>
    </subcellularLocation>
</comment>
<dbReference type="PANTHER" id="PTHR24329">
    <property type="entry name" value="HOMEOBOX PROTEIN ARISTALESS"/>
    <property type="match status" value="1"/>
</dbReference>
<dbReference type="InterPro" id="IPR009057">
    <property type="entry name" value="Homeodomain-like_sf"/>
</dbReference>
<protein>
    <submittedName>
        <fullName evidence="10">Homeobox protein aristaless</fullName>
    </submittedName>
</protein>
<keyword evidence="3 5" id="KW-0371">Homeobox</keyword>
<accession>A0A195D7J6</accession>
<dbReference type="InterPro" id="IPR000047">
    <property type="entry name" value="HTH_motif"/>
</dbReference>
<dbReference type="FunFam" id="1.10.10.60:FF:000679">
    <property type="entry name" value="Homeobox protein aristaless"/>
    <property type="match status" value="1"/>
</dbReference>
<dbReference type="InterPro" id="IPR003654">
    <property type="entry name" value="OAR_dom"/>
</dbReference>
<sequence length="327" mass="36160">MGISTEEVRPEEEGTHPRAAPTSPESEAEADDFAPKRKQRRYRTTFTSFQLEELEKAFSRTHYPDVFTRSGPAATVWVLVINEDGREYAERGEAGRVSVVYAKLEPNLSEEENKAIPNEFSVEELAMKIGLTEARIQVWFQNRRAKWRKQEKVGPQAHPYTPYPPPSAVVAPTLPNPFAHLVNFPHRKPFDAFRYPPLGHGPVLPGSYAAHPYHRAPPPLLPPGMPLPYTSPFQNLLANISAARPKLVRGSPPPPPPPASAIALSHTPVAPPPPAPPTATSPQSSPTGSVGLPDIDRRTNSIASLRLKAREYEMHLEMLRKNGDLIS</sequence>
<dbReference type="PANTHER" id="PTHR24329:SF579">
    <property type="entry name" value="HOMEOBOX PROTEIN ARISTALESS"/>
    <property type="match status" value="1"/>
</dbReference>
<dbReference type="EMBL" id="KQ981153">
    <property type="protein sequence ID" value="KYN08860.1"/>
    <property type="molecule type" value="Genomic_DNA"/>
</dbReference>
<evidence type="ECO:0000256" key="2">
    <source>
        <dbReference type="ARBA" id="ARBA00023125"/>
    </source>
</evidence>
<evidence type="ECO:0000256" key="6">
    <source>
        <dbReference type="RuleBase" id="RU000682"/>
    </source>
</evidence>
<dbReference type="SUPFAM" id="SSF46689">
    <property type="entry name" value="Homeodomain-like"/>
    <property type="match status" value="2"/>
</dbReference>
<feature type="region of interest" description="Disordered" evidence="7">
    <location>
        <begin position="1"/>
        <end position="40"/>
    </location>
</feature>
<dbReference type="STRING" id="471704.A0A195D7J6"/>
<dbReference type="AlphaFoldDB" id="A0A195D7J6"/>
<feature type="region of interest" description="Disordered" evidence="7">
    <location>
        <begin position="246"/>
        <end position="299"/>
    </location>
</feature>
<organism evidence="10 11">
    <name type="scientific">Trachymyrmex cornetzi</name>
    <dbReference type="NCBI Taxonomy" id="471704"/>
    <lineage>
        <taxon>Eukaryota</taxon>
        <taxon>Metazoa</taxon>
        <taxon>Ecdysozoa</taxon>
        <taxon>Arthropoda</taxon>
        <taxon>Hexapoda</taxon>
        <taxon>Insecta</taxon>
        <taxon>Pterygota</taxon>
        <taxon>Neoptera</taxon>
        <taxon>Endopterygota</taxon>
        <taxon>Hymenoptera</taxon>
        <taxon>Apocrita</taxon>
        <taxon>Aculeata</taxon>
        <taxon>Formicoidea</taxon>
        <taxon>Formicidae</taxon>
        <taxon>Myrmicinae</taxon>
        <taxon>Trachymyrmex</taxon>
    </lineage>
</organism>
<dbReference type="GO" id="GO:0000977">
    <property type="term" value="F:RNA polymerase II transcription regulatory region sequence-specific DNA binding"/>
    <property type="evidence" value="ECO:0007669"/>
    <property type="project" value="TreeGrafter"/>
</dbReference>
<feature type="DNA-binding region" description="Homeobox" evidence="5">
    <location>
        <begin position="39"/>
        <end position="151"/>
    </location>
</feature>
<keyword evidence="11" id="KW-1185">Reference proteome</keyword>
<evidence type="ECO:0000313" key="11">
    <source>
        <dbReference type="Proteomes" id="UP000078492"/>
    </source>
</evidence>
<dbReference type="PRINTS" id="PR00031">
    <property type="entry name" value="HTHREPRESSR"/>
</dbReference>
<feature type="domain" description="Homeobox" evidence="8">
    <location>
        <begin position="37"/>
        <end position="150"/>
    </location>
</feature>
<dbReference type="PROSITE" id="PS00027">
    <property type="entry name" value="HOMEOBOX_1"/>
    <property type="match status" value="1"/>
</dbReference>
<keyword evidence="4 5" id="KW-0539">Nucleus</keyword>
<evidence type="ECO:0000256" key="4">
    <source>
        <dbReference type="ARBA" id="ARBA00023242"/>
    </source>
</evidence>
<dbReference type="Pfam" id="PF03826">
    <property type="entry name" value="OAR"/>
    <property type="match status" value="1"/>
</dbReference>
<evidence type="ECO:0000259" key="9">
    <source>
        <dbReference type="PROSITE" id="PS50803"/>
    </source>
</evidence>
<dbReference type="InterPro" id="IPR050649">
    <property type="entry name" value="Paired_Homeobox_TFs"/>
</dbReference>
<dbReference type="InterPro" id="IPR001356">
    <property type="entry name" value="HD"/>
</dbReference>
<dbReference type="CDD" id="cd00086">
    <property type="entry name" value="homeodomain"/>
    <property type="match status" value="1"/>
</dbReference>
<proteinExistence type="predicted"/>
<evidence type="ECO:0000313" key="10">
    <source>
        <dbReference type="EMBL" id="KYN08860.1"/>
    </source>
</evidence>
<dbReference type="GO" id="GO:0000981">
    <property type="term" value="F:DNA-binding transcription factor activity, RNA polymerase II-specific"/>
    <property type="evidence" value="ECO:0007669"/>
    <property type="project" value="InterPro"/>
</dbReference>
<dbReference type="InterPro" id="IPR017970">
    <property type="entry name" value="Homeobox_CS"/>
</dbReference>
<reference evidence="10 11" key="1">
    <citation type="submission" date="2015-09" db="EMBL/GenBank/DDBJ databases">
        <title>Trachymyrmex cornetzi WGS genome.</title>
        <authorList>
            <person name="Nygaard S."/>
            <person name="Hu H."/>
            <person name="Boomsma J."/>
            <person name="Zhang G."/>
        </authorList>
    </citation>
    <scope>NUCLEOTIDE SEQUENCE [LARGE SCALE GENOMIC DNA]</scope>
    <source>
        <strain evidence="10">Tcor2-1</strain>
        <tissue evidence="10">Whole body</tissue>
    </source>
</reference>
<evidence type="ECO:0000259" key="8">
    <source>
        <dbReference type="PROSITE" id="PS50071"/>
    </source>
</evidence>
<dbReference type="PROSITE" id="PS50071">
    <property type="entry name" value="HOMEOBOX_2"/>
    <property type="match status" value="1"/>
</dbReference>
<evidence type="ECO:0000256" key="3">
    <source>
        <dbReference type="ARBA" id="ARBA00023155"/>
    </source>
</evidence>
<dbReference type="GO" id="GO:0005634">
    <property type="term" value="C:nucleus"/>
    <property type="evidence" value="ECO:0007669"/>
    <property type="project" value="UniProtKB-SubCell"/>
</dbReference>
<feature type="domain" description="OAR" evidence="9">
    <location>
        <begin position="300"/>
        <end position="313"/>
    </location>
</feature>
<dbReference type="Pfam" id="PF00046">
    <property type="entry name" value="Homeodomain"/>
    <property type="match status" value="2"/>
</dbReference>
<name>A0A195D7J6_9HYME</name>